<dbReference type="Gene3D" id="2.70.160.11">
    <property type="entry name" value="Hnrnp arginine n-methyltransferase1"/>
    <property type="match status" value="1"/>
</dbReference>
<keyword evidence="2 5" id="KW-0489">Methyltransferase</keyword>
<dbReference type="InterPro" id="IPR001619">
    <property type="entry name" value="Sec1-like"/>
</dbReference>
<dbReference type="Gene3D" id="3.40.50.2060">
    <property type="match status" value="1"/>
</dbReference>
<dbReference type="SUPFAM" id="SSF56815">
    <property type="entry name" value="Sec1/munc18-like (SM) proteins"/>
    <property type="match status" value="1"/>
</dbReference>
<keyword evidence="3 5" id="KW-0808">Transferase</keyword>
<name>A0A4T0TUT0_9BASI</name>
<dbReference type="InterPro" id="IPR043154">
    <property type="entry name" value="Sec-1-like_dom1"/>
</dbReference>
<dbReference type="InterPro" id="IPR036045">
    <property type="entry name" value="Sec1-like_sf"/>
</dbReference>
<evidence type="ECO:0000313" key="8">
    <source>
        <dbReference type="Proteomes" id="UP000310708"/>
    </source>
</evidence>
<dbReference type="InterPro" id="IPR043127">
    <property type="entry name" value="Sec-1-like_dom3a"/>
</dbReference>
<gene>
    <name evidence="7" type="ORF">E3Q01_00620</name>
</gene>
<dbReference type="CDD" id="cd02440">
    <property type="entry name" value="AdoMet_MTases"/>
    <property type="match status" value="1"/>
</dbReference>
<dbReference type="Gene3D" id="3.40.50.1910">
    <property type="match status" value="1"/>
</dbReference>
<dbReference type="Proteomes" id="UP000310708">
    <property type="component" value="Unassembled WGS sequence"/>
</dbReference>
<sequence>MGDDHGKDTPYFAYYAALVNQANMLMDSSRTGVYQQSILGNSAGSFMGKDVLDVGAGSGILSFFSAQAGAKTVYACEASDMASKLQLIVDEANKGGKNAFLKNKLKVVNAKIEDAQASTLIPNKVDTIVRESITLVAWPNILRFLKPGGSMFPSSGTIELAPFTDEALYAETAQKSGFFQQTNFLGVDLSVLQEAANEEAFSQPVVGMFPPNQLIANTTNNHAIDFYTCSMDDLYAFTIPFTWQITRTSLMHGIAGWFDLHFKSPKAGGVDLYLSTGPTAPRTHWQATRLLFKEPLAVNAGEVVKGSLKFKVNDQRSYDIVGSIEIESSKEQYDLKHPLNQFNPYFRQAEWRLHDQTYNYNYSNLYQIPEQSAAYTGQRNNIENLLNFNTKKTEDLTWKILILDNVSKDVLSTATTLKHISFLHTDRPQINDVPAIYFVEPTSDNIKRISNDVRNSLYESFYINFTSNIPKQLLEEFASSIAQTGREELIKQVYDQYLDYVVMSPTLFSLLPLSASSSSSFEILNNPSSTEDLIEAEVDRISQGLFSVLGTIGSVPIIRCPRGNASEMVARKLDERLRHHLLSTRNSSLFSDDKSLQRPLLILFDRTLDLIPMFSHSWTYQALIGDVLDLKLNRVKVETPENGKLSKKSYDLDHKDFFWSKNAPNPFPQVAEEIDAELTKYKSDATEITRSTGVSDVKDINQVDFSSNAANLKNAITALPELTARKTILDSHMNIATSLLTAIKTRGLDTLFQTEEVASKQSKNQILEVLKEVEGATPEDMLRLVIIWYLSVASPNSADVAELEKYLSEKGIDLKPFSYIKQARQVSRMTSLTAAASTVAPTPNAGGSDLFKGFSSISNRLTDRLREGGVGFDNILSGVKNFLPAKKELAITRLTEALMDPYNCSTQASQDVDDYLYFDPKQSRSTYGQKPRQQGGHKQSYDEALVFVVGGASLVEHANLVEWATRPQQTQKKVTYGGTDISSPKEFVSILSNLS</sequence>
<dbReference type="SUPFAM" id="SSF53335">
    <property type="entry name" value="S-adenosyl-L-methionine-dependent methyltransferases"/>
    <property type="match status" value="1"/>
</dbReference>
<evidence type="ECO:0000256" key="4">
    <source>
        <dbReference type="ARBA" id="ARBA00022691"/>
    </source>
</evidence>
<dbReference type="InterPro" id="IPR029063">
    <property type="entry name" value="SAM-dependent_MTases_sf"/>
</dbReference>
<comment type="caution">
    <text evidence="7">The sequence shown here is derived from an EMBL/GenBank/DDBJ whole genome shotgun (WGS) entry which is preliminary data.</text>
</comment>
<proteinExistence type="inferred from homology"/>
<dbReference type="GO" id="GO:0016192">
    <property type="term" value="P:vesicle-mediated transport"/>
    <property type="evidence" value="ECO:0007669"/>
    <property type="project" value="InterPro"/>
</dbReference>
<dbReference type="Gene3D" id="3.40.50.150">
    <property type="entry name" value="Vaccinia Virus protein VP39"/>
    <property type="match status" value="1"/>
</dbReference>
<dbReference type="Pfam" id="PF22528">
    <property type="entry name" value="PRMT_C"/>
    <property type="match status" value="1"/>
</dbReference>
<reference evidence="7 8" key="1">
    <citation type="submission" date="2019-03" db="EMBL/GenBank/DDBJ databases">
        <title>Sequencing 25 genomes of Wallemia mellicola.</title>
        <authorList>
            <person name="Gostincar C."/>
        </authorList>
    </citation>
    <scope>NUCLEOTIDE SEQUENCE [LARGE SCALE GENOMIC DNA]</scope>
    <source>
        <strain evidence="7 8">EXF-757</strain>
    </source>
</reference>
<dbReference type="AlphaFoldDB" id="A0A4T0TUT0"/>
<dbReference type="GO" id="GO:0032259">
    <property type="term" value="P:methylation"/>
    <property type="evidence" value="ECO:0007669"/>
    <property type="project" value="UniProtKB-KW"/>
</dbReference>
<evidence type="ECO:0000256" key="3">
    <source>
        <dbReference type="ARBA" id="ARBA00022679"/>
    </source>
</evidence>
<comment type="similarity">
    <text evidence="1">Belongs to the STXBP/unc-18/SEC1 family.</text>
</comment>
<dbReference type="Gene3D" id="1.25.40.60">
    <property type="match status" value="1"/>
</dbReference>
<evidence type="ECO:0000259" key="6">
    <source>
        <dbReference type="Pfam" id="PF22528"/>
    </source>
</evidence>
<dbReference type="InterPro" id="IPR055135">
    <property type="entry name" value="PRMT_dom"/>
</dbReference>
<dbReference type="InterPro" id="IPR027482">
    <property type="entry name" value="Sec1-like_dom2"/>
</dbReference>
<dbReference type="Gene3D" id="3.90.830.10">
    <property type="entry name" value="Syntaxin Binding Protein 1, Chain A, domain 2"/>
    <property type="match status" value="1"/>
</dbReference>
<evidence type="ECO:0000313" key="7">
    <source>
        <dbReference type="EMBL" id="TIC69031.1"/>
    </source>
</evidence>
<evidence type="ECO:0000256" key="2">
    <source>
        <dbReference type="ARBA" id="ARBA00022603"/>
    </source>
</evidence>
<dbReference type="GO" id="GO:0016274">
    <property type="term" value="F:protein-arginine N-methyltransferase activity"/>
    <property type="evidence" value="ECO:0007669"/>
    <property type="project" value="InterPro"/>
</dbReference>
<accession>A0A4T0TUT0</accession>
<dbReference type="EMBL" id="SPRX01000005">
    <property type="protein sequence ID" value="TIC69031.1"/>
    <property type="molecule type" value="Genomic_DNA"/>
</dbReference>
<dbReference type="Pfam" id="PF00995">
    <property type="entry name" value="Sec1"/>
    <property type="match status" value="1"/>
</dbReference>
<evidence type="ECO:0000256" key="1">
    <source>
        <dbReference type="ARBA" id="ARBA00009884"/>
    </source>
</evidence>
<dbReference type="InterPro" id="IPR025799">
    <property type="entry name" value="Arg_MeTrfase"/>
</dbReference>
<keyword evidence="4 5" id="KW-0949">S-adenosyl-L-methionine</keyword>
<dbReference type="PANTHER" id="PTHR11679">
    <property type="entry name" value="VESICLE PROTEIN SORTING-ASSOCIATED"/>
    <property type="match status" value="1"/>
</dbReference>
<feature type="domain" description="Protein arginine N-methyltransferase" evidence="6">
    <location>
        <begin position="178"/>
        <end position="320"/>
    </location>
</feature>
<dbReference type="PROSITE" id="PS51678">
    <property type="entry name" value="SAM_MT_PRMT"/>
    <property type="match status" value="1"/>
</dbReference>
<evidence type="ECO:0000256" key="5">
    <source>
        <dbReference type="PROSITE-ProRule" id="PRU01015"/>
    </source>
</evidence>
<organism evidence="7 8">
    <name type="scientific">Wallemia mellicola</name>
    <dbReference type="NCBI Taxonomy" id="1708541"/>
    <lineage>
        <taxon>Eukaryota</taxon>
        <taxon>Fungi</taxon>
        <taxon>Dikarya</taxon>
        <taxon>Basidiomycota</taxon>
        <taxon>Wallemiomycotina</taxon>
        <taxon>Wallemiomycetes</taxon>
        <taxon>Wallemiales</taxon>
        <taxon>Wallemiaceae</taxon>
        <taxon>Wallemia</taxon>
    </lineage>
</organism>
<protein>
    <submittedName>
        <fullName evidence="7">Sec1-like protein</fullName>
    </submittedName>
</protein>
<dbReference type="Pfam" id="PF06325">
    <property type="entry name" value="PrmA"/>
    <property type="match status" value="1"/>
</dbReference>